<name>A0A1G9HG00_9ACTN</name>
<dbReference type="InterPro" id="IPR051344">
    <property type="entry name" value="Vgb"/>
</dbReference>
<evidence type="ECO:0000313" key="3">
    <source>
        <dbReference type="EMBL" id="SDL11928.1"/>
    </source>
</evidence>
<evidence type="ECO:0000256" key="1">
    <source>
        <dbReference type="SAM" id="MobiDB-lite"/>
    </source>
</evidence>
<evidence type="ECO:0000313" key="4">
    <source>
        <dbReference type="Proteomes" id="UP000199475"/>
    </source>
</evidence>
<dbReference type="PANTHER" id="PTHR40274:SF3">
    <property type="entry name" value="VIRGINIAMYCIN B LYASE"/>
    <property type="match status" value="1"/>
</dbReference>
<dbReference type="AlphaFoldDB" id="A0A1G9HG00"/>
<dbReference type="SUPFAM" id="SSF69322">
    <property type="entry name" value="Tricorn protease domain 2"/>
    <property type="match status" value="1"/>
</dbReference>
<gene>
    <name evidence="3" type="ORF">SAMN04488242_0288</name>
</gene>
<reference evidence="3 4" key="1">
    <citation type="submission" date="2016-10" db="EMBL/GenBank/DDBJ databases">
        <authorList>
            <person name="de Groot N.N."/>
        </authorList>
    </citation>
    <scope>NUCLEOTIDE SEQUENCE [LARGE SCALE GENOMIC DNA]</scope>
    <source>
        <strain evidence="3 4">CGMCC 1.9159</strain>
    </source>
</reference>
<keyword evidence="4" id="KW-1185">Reference proteome</keyword>
<dbReference type="NCBIfam" id="NF047446">
    <property type="entry name" value="barrel_OmpL47"/>
    <property type="match status" value="1"/>
</dbReference>
<dbReference type="Gene3D" id="2.130.10.10">
    <property type="entry name" value="YVTN repeat-like/Quinoprotein amine dehydrogenase"/>
    <property type="match status" value="2"/>
</dbReference>
<keyword evidence="2" id="KW-0732">Signal</keyword>
<dbReference type="InterPro" id="IPR058094">
    <property type="entry name" value="Ig-like_OmpL47-like"/>
</dbReference>
<sequence length="789" mass="84840">MLRAIRWGVSLALLLSLLGLPPAQATDPVRGAEESLGYPIATQVLSPESSLGTDSEGTLLAFYVTNGNEEVPAMLQVVDVERSSVVFQQRVPEGINSWANAYSTVDGRVYFATTDGHLYSWGPGEGRITQHEFPLTGEGIWRLAVAPDGIVYGGTYPGGLLFSLDPATGLVTNHGQVNTGETYLRSIAVDDRYVYAGSQPNARLVRWDRETGETLALTLPSGLTGQNAVYDLTLAGDLLFARVESSNTLVVYNRSDLSVANVVPKITGRVISGLDPTGEFVLFRLNNGVDASGIYRYYVDEHRIEPTGFNPNAFPGAFAWHEFDDQANYPGHTLVMTYYRGRTYGYNFESRKGTYHGESILEATPNPIQTIGAGPDGNIYIPGFLSPPGIAQFDPTTDTTRLLPGAGQVEGVGSFDDLLLLGRYPNGQLTAYDTTKPWAYGTNPPQPFQIGDDQDRPQEFVRVGDEVAVSSVPKSGRLGGSLTMWDPYSGNTRVYTNVVDQQSPVSLAEKDGLVYVGTSINGGYGIDPVATEAKLVGVDPVTGEVRFSVAPIPNAMTVSGLEFDEQGKLWGIADGALFQFDPETREILRVEQTFPRTRSMYGTTSVIEFGKDGYLYATSAGALWRVDPATWERLRLAHTGVRYLAQDGAGNLYFARVATLYRWNFDLPGAIDGTAPVTEAEVLGDGQRPDEVSVTLTAVDEGGAGVASTQYRVNGGDWLDYDGAITFPTGGSYVVGYRSVDGDANVEGEKFVNVTVRYPGGCGEHGTVEGNNGRPGCGNVEGSPNAGNP</sequence>
<dbReference type="EMBL" id="FNGP01000001">
    <property type="protein sequence ID" value="SDL11928.1"/>
    <property type="molecule type" value="Genomic_DNA"/>
</dbReference>
<dbReference type="OrthoDB" id="57332at2"/>
<feature type="region of interest" description="Disordered" evidence="1">
    <location>
        <begin position="765"/>
        <end position="789"/>
    </location>
</feature>
<protein>
    <submittedName>
        <fullName evidence="3">Uncharacterized protein</fullName>
    </submittedName>
</protein>
<organism evidence="3 4">
    <name type="scientific">Tessaracoccus oleiagri</name>
    <dbReference type="NCBI Taxonomy" id="686624"/>
    <lineage>
        <taxon>Bacteria</taxon>
        <taxon>Bacillati</taxon>
        <taxon>Actinomycetota</taxon>
        <taxon>Actinomycetes</taxon>
        <taxon>Propionibacteriales</taxon>
        <taxon>Propionibacteriaceae</taxon>
        <taxon>Tessaracoccus</taxon>
    </lineage>
</organism>
<feature type="signal peptide" evidence="2">
    <location>
        <begin position="1"/>
        <end position="25"/>
    </location>
</feature>
<dbReference type="SUPFAM" id="SSF63829">
    <property type="entry name" value="Calcium-dependent phosphotriesterase"/>
    <property type="match status" value="1"/>
</dbReference>
<dbReference type="STRING" id="686624.SAMN04488242_0288"/>
<proteinExistence type="predicted"/>
<dbReference type="InterPro" id="IPR015943">
    <property type="entry name" value="WD40/YVTN_repeat-like_dom_sf"/>
</dbReference>
<feature type="chain" id="PRO_5011603595" evidence="2">
    <location>
        <begin position="26"/>
        <end position="789"/>
    </location>
</feature>
<evidence type="ECO:0000256" key="2">
    <source>
        <dbReference type="SAM" id="SignalP"/>
    </source>
</evidence>
<dbReference type="RefSeq" id="WP_143008166.1">
    <property type="nucleotide sequence ID" value="NZ_FNGP01000001.1"/>
</dbReference>
<dbReference type="PANTHER" id="PTHR40274">
    <property type="entry name" value="VIRGINIAMYCIN B LYASE"/>
    <property type="match status" value="1"/>
</dbReference>
<accession>A0A1G9HG00</accession>
<dbReference type="Proteomes" id="UP000199475">
    <property type="component" value="Unassembled WGS sequence"/>
</dbReference>